<sequence length="372" mass="43070">MKAKEEEKEEFYEQLQATFNKAPRRDMKIVMGEINAEVGMENADGRTQNQNDHITIGREWMRSLNDVRAKRGADAASDHQLVIAVLKLKLKAYRDQADRPAHKFNVQYLKNKAKAEKYKVELKNRFDVLSELDEETVENYWQEIKKTWSSACQKVLGKRTRELKEWISADSWHLIKERKEAKQKINHTQDQVRKEELQDQYREVNQKVKRSTKQDKKNFIHELTEEAETAAGKGDTKRLYDITRTLSGKNRNTSCPIKDKERKAITCDAKQRERWAEHFKKILNRPPPPEPPEIPDASETLEVNMNPPTKAEIRKAIKTMKSGKAAGPDGILPEALKDDINTSTDMLQPFLQKVWENEDANGTEEGIPCKTT</sequence>
<name>A0A433SJC9_ELYCH</name>
<comment type="caution">
    <text evidence="2">The sequence shown here is derived from an EMBL/GenBank/DDBJ whole genome shotgun (WGS) entry which is preliminary data.</text>
</comment>
<keyword evidence="3" id="KW-1185">Reference proteome</keyword>
<dbReference type="OrthoDB" id="6242193at2759"/>
<proteinExistence type="predicted"/>
<evidence type="ECO:0008006" key="4">
    <source>
        <dbReference type="Google" id="ProtNLM"/>
    </source>
</evidence>
<gene>
    <name evidence="2" type="ORF">EGW08_023107</name>
</gene>
<evidence type="ECO:0000256" key="1">
    <source>
        <dbReference type="SAM" id="Coils"/>
    </source>
</evidence>
<dbReference type="AlphaFoldDB" id="A0A433SJC9"/>
<organism evidence="2 3">
    <name type="scientific">Elysia chlorotica</name>
    <name type="common">Eastern emerald elysia</name>
    <name type="synonym">Sea slug</name>
    <dbReference type="NCBI Taxonomy" id="188477"/>
    <lineage>
        <taxon>Eukaryota</taxon>
        <taxon>Metazoa</taxon>
        <taxon>Spiralia</taxon>
        <taxon>Lophotrochozoa</taxon>
        <taxon>Mollusca</taxon>
        <taxon>Gastropoda</taxon>
        <taxon>Heterobranchia</taxon>
        <taxon>Euthyneura</taxon>
        <taxon>Panpulmonata</taxon>
        <taxon>Sacoglossa</taxon>
        <taxon>Placobranchoidea</taxon>
        <taxon>Plakobranchidae</taxon>
        <taxon>Elysia</taxon>
    </lineage>
</organism>
<dbReference type="PANTHER" id="PTHR19446">
    <property type="entry name" value="REVERSE TRANSCRIPTASES"/>
    <property type="match status" value="1"/>
</dbReference>
<evidence type="ECO:0000313" key="2">
    <source>
        <dbReference type="EMBL" id="RUS69130.1"/>
    </source>
</evidence>
<protein>
    <recommendedName>
        <fullName evidence="4">Endonuclease/exonuclease/phosphatase domain-containing protein</fullName>
    </recommendedName>
</protein>
<dbReference type="Proteomes" id="UP000271974">
    <property type="component" value="Unassembled WGS sequence"/>
</dbReference>
<dbReference type="STRING" id="188477.A0A433SJC9"/>
<accession>A0A433SJC9</accession>
<reference evidence="2 3" key="1">
    <citation type="submission" date="2019-01" db="EMBL/GenBank/DDBJ databases">
        <title>A draft genome assembly of the solar-powered sea slug Elysia chlorotica.</title>
        <authorList>
            <person name="Cai H."/>
            <person name="Li Q."/>
            <person name="Fang X."/>
            <person name="Li J."/>
            <person name="Curtis N.E."/>
            <person name="Altenburger A."/>
            <person name="Shibata T."/>
            <person name="Feng M."/>
            <person name="Maeda T."/>
            <person name="Schwartz J.A."/>
            <person name="Shigenobu S."/>
            <person name="Lundholm N."/>
            <person name="Nishiyama T."/>
            <person name="Yang H."/>
            <person name="Hasebe M."/>
            <person name="Li S."/>
            <person name="Pierce S.K."/>
            <person name="Wang J."/>
        </authorList>
    </citation>
    <scope>NUCLEOTIDE SEQUENCE [LARGE SCALE GENOMIC DNA]</scope>
    <source>
        <strain evidence="2">EC2010</strain>
        <tissue evidence="2">Whole organism of an adult</tissue>
    </source>
</reference>
<feature type="coiled-coil region" evidence="1">
    <location>
        <begin position="178"/>
        <end position="214"/>
    </location>
</feature>
<evidence type="ECO:0000313" key="3">
    <source>
        <dbReference type="Proteomes" id="UP000271974"/>
    </source>
</evidence>
<dbReference type="EMBL" id="RQTK01001819">
    <property type="protein sequence ID" value="RUS69130.1"/>
    <property type="molecule type" value="Genomic_DNA"/>
</dbReference>
<keyword evidence="1" id="KW-0175">Coiled coil</keyword>